<evidence type="ECO:0000256" key="1">
    <source>
        <dbReference type="SAM" id="SignalP"/>
    </source>
</evidence>
<proteinExistence type="predicted"/>
<evidence type="ECO:0000313" key="3">
    <source>
        <dbReference type="Proteomes" id="UP000585050"/>
    </source>
</evidence>
<accession>A0A7X8SPL4</accession>
<feature type="chain" id="PRO_5031113891" description="POTRA domain-containing protein" evidence="1">
    <location>
        <begin position="23"/>
        <end position="118"/>
    </location>
</feature>
<feature type="signal peptide" evidence="1">
    <location>
        <begin position="1"/>
        <end position="22"/>
    </location>
</feature>
<dbReference type="AlphaFoldDB" id="A0A7X8SPL4"/>
<evidence type="ECO:0008006" key="4">
    <source>
        <dbReference type="Google" id="ProtNLM"/>
    </source>
</evidence>
<sequence length="118" mass="13894">MKNLIISIVMLLSFLAVTNAQDYHKTSFCKKFLNDYSYFGHVDYYKTEINVYKQFFVPSVYGLSNVDKDHVREYVRKNVLNDSVVRARLRAAGFQEMVVHVYDKEGVSIQVTSFWIYE</sequence>
<keyword evidence="1" id="KW-0732">Signal</keyword>
<evidence type="ECO:0000313" key="2">
    <source>
        <dbReference type="EMBL" id="NLR94049.1"/>
    </source>
</evidence>
<organism evidence="2 3">
    <name type="scientific">Flammeovirga agarivorans</name>
    <dbReference type="NCBI Taxonomy" id="2726742"/>
    <lineage>
        <taxon>Bacteria</taxon>
        <taxon>Pseudomonadati</taxon>
        <taxon>Bacteroidota</taxon>
        <taxon>Cytophagia</taxon>
        <taxon>Cytophagales</taxon>
        <taxon>Flammeovirgaceae</taxon>
        <taxon>Flammeovirga</taxon>
    </lineage>
</organism>
<gene>
    <name evidence="2" type="ORF">HGP29_22800</name>
</gene>
<reference evidence="2 3" key="1">
    <citation type="submission" date="2020-04" db="EMBL/GenBank/DDBJ databases">
        <title>Flammeovirga sp. SR4, a novel species isolated from seawater.</title>
        <authorList>
            <person name="Wang X."/>
        </authorList>
    </citation>
    <scope>NUCLEOTIDE SEQUENCE [LARGE SCALE GENOMIC DNA]</scope>
    <source>
        <strain evidence="2 3">SR4</strain>
    </source>
</reference>
<dbReference type="Proteomes" id="UP000585050">
    <property type="component" value="Unassembled WGS sequence"/>
</dbReference>
<dbReference type="RefSeq" id="WP_168884761.1">
    <property type="nucleotide sequence ID" value="NZ_JABAIL010000009.1"/>
</dbReference>
<dbReference type="EMBL" id="JABAIL010000009">
    <property type="protein sequence ID" value="NLR94049.1"/>
    <property type="molecule type" value="Genomic_DNA"/>
</dbReference>
<keyword evidence="3" id="KW-1185">Reference proteome</keyword>
<protein>
    <recommendedName>
        <fullName evidence="4">POTRA domain-containing protein</fullName>
    </recommendedName>
</protein>
<name>A0A7X8SPL4_9BACT</name>
<comment type="caution">
    <text evidence="2">The sequence shown here is derived from an EMBL/GenBank/DDBJ whole genome shotgun (WGS) entry which is preliminary data.</text>
</comment>